<dbReference type="KEGG" id="rca:Rcas_1695"/>
<evidence type="ECO:0000256" key="1">
    <source>
        <dbReference type="ARBA" id="ARBA00010333"/>
    </source>
</evidence>
<organism evidence="5 6">
    <name type="scientific">Roseiflexus castenholzii (strain DSM 13941 / HLO8)</name>
    <dbReference type="NCBI Taxonomy" id="383372"/>
    <lineage>
        <taxon>Bacteria</taxon>
        <taxon>Bacillati</taxon>
        <taxon>Chloroflexota</taxon>
        <taxon>Chloroflexia</taxon>
        <taxon>Chloroflexales</taxon>
        <taxon>Roseiflexineae</taxon>
        <taxon>Roseiflexaceae</taxon>
        <taxon>Roseiflexus</taxon>
    </lineage>
</organism>
<evidence type="ECO:0000256" key="2">
    <source>
        <dbReference type="ARBA" id="ARBA00022448"/>
    </source>
</evidence>
<dbReference type="CDD" id="cd13692">
    <property type="entry name" value="PBP2_BztA"/>
    <property type="match status" value="1"/>
</dbReference>
<dbReference type="STRING" id="383372.Rcas_1695"/>
<gene>
    <name evidence="5" type="ordered locus">Rcas_1695</name>
</gene>
<feature type="domain" description="Solute-binding protein family 3/N-terminal" evidence="4">
    <location>
        <begin position="100"/>
        <end position="333"/>
    </location>
</feature>
<dbReference type="eggNOG" id="COG0834">
    <property type="taxonomic scope" value="Bacteria"/>
</dbReference>
<dbReference type="InterPro" id="IPR051455">
    <property type="entry name" value="Bact_solute-bind_prot3"/>
</dbReference>
<dbReference type="Gene3D" id="3.40.190.10">
    <property type="entry name" value="Periplasmic binding protein-like II"/>
    <property type="match status" value="2"/>
</dbReference>
<dbReference type="HOGENOM" id="CLU_019602_3_1_0"/>
<dbReference type="SMART" id="SM00062">
    <property type="entry name" value="PBPb"/>
    <property type="match status" value="1"/>
</dbReference>
<dbReference type="GO" id="GO:0006865">
    <property type="term" value="P:amino acid transport"/>
    <property type="evidence" value="ECO:0007669"/>
    <property type="project" value="TreeGrafter"/>
</dbReference>
<protein>
    <submittedName>
        <fullName evidence="5">Extracellular solute-binding protein family 3</fullName>
    </submittedName>
</protein>
<sequence>MHTSPNARTIALLLLTLILAGCGDLGGLLGNQPTPAPIILIATATPVPPSQATPTTDIVPSPTVAPPDTPVATSVLPTAAPPTPTPAPQKILARVKERGYLICGTNADLPGFGFYDNVRQAWSGFDVDFCRAVAAAIFGDATKVEFVALGTGPGPNNRFDAVREGRVDVLFRNTTWTLGRNISGLAFGPTTFHDGQTFMVRIRDRITKLEDLAGKVICVAKGTTSEQNLNDDFAARGIQFTARVLNGEDELYPAYDEGECDAVTSDSSQLAAKRQQLKNPADHIILGDRISREPLGPVIARDDNQWLDVISWTVFATIYAEELRVDQRNVDRLRASTTDPRIKRLLGLEGNFGEGLGLPNDFAYQIIKQVGNYGDIYNRNLGPNTVINLDRGPNKVWNLGAGGVLASPPFR</sequence>
<reference evidence="5 6" key="1">
    <citation type="submission" date="2007-08" db="EMBL/GenBank/DDBJ databases">
        <title>Complete sequence of Roseiflexus castenholzii DSM 13941.</title>
        <authorList>
            <consortium name="US DOE Joint Genome Institute"/>
            <person name="Copeland A."/>
            <person name="Lucas S."/>
            <person name="Lapidus A."/>
            <person name="Barry K."/>
            <person name="Glavina del Rio T."/>
            <person name="Dalin E."/>
            <person name="Tice H."/>
            <person name="Pitluck S."/>
            <person name="Thompson L.S."/>
            <person name="Brettin T."/>
            <person name="Bruce D."/>
            <person name="Detter J.C."/>
            <person name="Han C."/>
            <person name="Tapia R."/>
            <person name="Schmutz J."/>
            <person name="Larimer F."/>
            <person name="Land M."/>
            <person name="Hauser L."/>
            <person name="Kyrpides N."/>
            <person name="Mikhailova N."/>
            <person name="Bryant D.A."/>
            <person name="Hanada S."/>
            <person name="Tsukatani Y."/>
            <person name="Richardson P."/>
        </authorList>
    </citation>
    <scope>NUCLEOTIDE SEQUENCE [LARGE SCALE GENOMIC DNA]</scope>
    <source>
        <strain evidence="6">DSM 13941 / HLO8</strain>
    </source>
</reference>
<evidence type="ECO:0000313" key="5">
    <source>
        <dbReference type="EMBL" id="ABU57787.1"/>
    </source>
</evidence>
<proteinExistence type="inferred from homology"/>
<dbReference type="InterPro" id="IPR001638">
    <property type="entry name" value="Solute-binding_3/MltF_N"/>
</dbReference>
<evidence type="ECO:0000259" key="4">
    <source>
        <dbReference type="SMART" id="SM00062"/>
    </source>
</evidence>
<dbReference type="AlphaFoldDB" id="A7NJW7"/>
<name>A7NJW7_ROSCS</name>
<evidence type="ECO:0000313" key="6">
    <source>
        <dbReference type="Proteomes" id="UP000000263"/>
    </source>
</evidence>
<keyword evidence="3" id="KW-0732">Signal</keyword>
<dbReference type="Pfam" id="PF00497">
    <property type="entry name" value="SBP_bac_3"/>
    <property type="match status" value="1"/>
</dbReference>
<dbReference type="RefSeq" id="WP_012120214.1">
    <property type="nucleotide sequence ID" value="NC_009767.1"/>
</dbReference>
<dbReference type="Proteomes" id="UP000000263">
    <property type="component" value="Chromosome"/>
</dbReference>
<keyword evidence="2" id="KW-0813">Transport</keyword>
<dbReference type="PROSITE" id="PS01039">
    <property type="entry name" value="SBP_BACTERIAL_3"/>
    <property type="match status" value="1"/>
</dbReference>
<comment type="similarity">
    <text evidence="1">Belongs to the bacterial solute-binding protein 3 family.</text>
</comment>
<keyword evidence="6" id="KW-1185">Reference proteome</keyword>
<dbReference type="EMBL" id="CP000804">
    <property type="protein sequence ID" value="ABU57787.1"/>
    <property type="molecule type" value="Genomic_DNA"/>
</dbReference>
<dbReference type="SUPFAM" id="SSF53850">
    <property type="entry name" value="Periplasmic binding protein-like II"/>
    <property type="match status" value="1"/>
</dbReference>
<dbReference type="InterPro" id="IPR018313">
    <property type="entry name" value="SBP_3_CS"/>
</dbReference>
<dbReference type="PANTHER" id="PTHR30085:SF7">
    <property type="entry name" value="AMINO-ACID ABC TRANSPORTER-BINDING PROTEIN YHDW-RELATED"/>
    <property type="match status" value="1"/>
</dbReference>
<accession>A7NJW7</accession>
<dbReference type="PANTHER" id="PTHR30085">
    <property type="entry name" value="AMINO ACID ABC TRANSPORTER PERMEASE"/>
    <property type="match status" value="1"/>
</dbReference>
<dbReference type="OrthoDB" id="115856at2"/>
<evidence type="ECO:0000256" key="3">
    <source>
        <dbReference type="ARBA" id="ARBA00022729"/>
    </source>
</evidence>